<feature type="region of interest" description="Disordered" evidence="7">
    <location>
        <begin position="144"/>
        <end position="188"/>
    </location>
</feature>
<dbReference type="GO" id="GO:0003700">
    <property type="term" value="F:DNA-binding transcription factor activity"/>
    <property type="evidence" value="ECO:0007669"/>
    <property type="project" value="InterPro"/>
</dbReference>
<keyword evidence="6" id="KW-0539">Nucleus</keyword>
<feature type="domain" description="BZIP" evidence="8">
    <location>
        <begin position="231"/>
        <end position="294"/>
    </location>
</feature>
<proteinExistence type="inferred from homology"/>
<feature type="compositionally biased region" description="Polar residues" evidence="7">
    <location>
        <begin position="172"/>
        <end position="188"/>
    </location>
</feature>
<name>A0A6P5Z9L5_DURZI</name>
<dbReference type="AlphaFoldDB" id="A0A6P5Z9L5"/>
<dbReference type="OrthoDB" id="1422011at2759"/>
<feature type="compositionally biased region" description="Basic and acidic residues" evidence="7">
    <location>
        <begin position="1"/>
        <end position="10"/>
    </location>
</feature>
<dbReference type="GO" id="GO:0043565">
    <property type="term" value="F:sequence-specific DNA binding"/>
    <property type="evidence" value="ECO:0007669"/>
    <property type="project" value="InterPro"/>
</dbReference>
<dbReference type="RefSeq" id="XP_022749131.1">
    <property type="nucleotide sequence ID" value="XM_022893396.1"/>
</dbReference>
<feature type="region of interest" description="Disordered" evidence="7">
    <location>
        <begin position="1"/>
        <end position="41"/>
    </location>
</feature>
<dbReference type="Pfam" id="PF00170">
    <property type="entry name" value="bZIP_1"/>
    <property type="match status" value="1"/>
</dbReference>
<accession>A0A6P5Z9L5</accession>
<evidence type="ECO:0000256" key="5">
    <source>
        <dbReference type="ARBA" id="ARBA00023163"/>
    </source>
</evidence>
<dbReference type="SMART" id="SM00338">
    <property type="entry name" value="BRLZ"/>
    <property type="match status" value="1"/>
</dbReference>
<dbReference type="InterPro" id="IPR004827">
    <property type="entry name" value="bZIP"/>
</dbReference>
<evidence type="ECO:0000256" key="7">
    <source>
        <dbReference type="SAM" id="MobiDB-lite"/>
    </source>
</evidence>
<feature type="compositionally biased region" description="Basic and acidic residues" evidence="7">
    <location>
        <begin position="240"/>
        <end position="251"/>
    </location>
</feature>
<keyword evidence="5" id="KW-0804">Transcription</keyword>
<evidence type="ECO:0000313" key="9">
    <source>
        <dbReference type="Proteomes" id="UP000515121"/>
    </source>
</evidence>
<dbReference type="SUPFAM" id="SSF57959">
    <property type="entry name" value="Leucine zipper domain"/>
    <property type="match status" value="1"/>
</dbReference>
<keyword evidence="9" id="KW-1185">Reference proteome</keyword>
<evidence type="ECO:0000259" key="8">
    <source>
        <dbReference type="PROSITE" id="PS50217"/>
    </source>
</evidence>
<dbReference type="Gene3D" id="1.20.5.170">
    <property type="match status" value="1"/>
</dbReference>
<keyword evidence="4" id="KW-0238">DNA-binding</keyword>
<dbReference type="PROSITE" id="PS50217">
    <property type="entry name" value="BZIP"/>
    <property type="match status" value="1"/>
</dbReference>
<protein>
    <submittedName>
        <fullName evidence="10">G-box-binding factor 1-like isoform X1</fullName>
    </submittedName>
</protein>
<dbReference type="InterPro" id="IPR045314">
    <property type="entry name" value="bZIP_plant_GBF1"/>
</dbReference>
<dbReference type="PANTHER" id="PTHR45967">
    <property type="entry name" value="G-BOX-BINDING FACTOR 3-RELATED"/>
    <property type="match status" value="1"/>
</dbReference>
<sequence length="327" mass="37048">METEERDLIAKPKPSKQMGSSREVKSLAKSHKHKESSAAPLPQHLLNSMQIHYTQNGFSLPNSQPYCWPQVMQSNQAPQPYPGFYHKRSPHTYSILCGDSTLPIPEKGKDVPSEKSLDLMRQFKGSSGIVGHYGDRSGRIEMDGTSYRNYNHDPSRRIAAGGDEASSDESNDTNQDLSLTKKQRLNQTNADNYSMVEDSAADMLETTPNLGMIYSSAEAVSTTTKISDDSELRKQRRRQMNRESAKRSRFRKQQECEKLQARIEALKADNSALCKELGSLSEECGRIDTENKLIKEELVQMYGPGIVYDLKDSWPELFDHEYEVMQK</sequence>
<comment type="subcellular location">
    <subcellularLocation>
        <location evidence="1">Nucleus</location>
    </subcellularLocation>
</comment>
<reference evidence="10" key="1">
    <citation type="submission" date="2025-08" db="UniProtKB">
        <authorList>
            <consortium name="RefSeq"/>
        </authorList>
    </citation>
    <scope>IDENTIFICATION</scope>
    <source>
        <tissue evidence="10">Fruit stalk</tissue>
    </source>
</reference>
<keyword evidence="3" id="KW-0805">Transcription regulation</keyword>
<feature type="region of interest" description="Disordered" evidence="7">
    <location>
        <begin position="221"/>
        <end position="251"/>
    </location>
</feature>
<organism evidence="9 10">
    <name type="scientific">Durio zibethinus</name>
    <name type="common">Durian</name>
    <dbReference type="NCBI Taxonomy" id="66656"/>
    <lineage>
        <taxon>Eukaryota</taxon>
        <taxon>Viridiplantae</taxon>
        <taxon>Streptophyta</taxon>
        <taxon>Embryophyta</taxon>
        <taxon>Tracheophyta</taxon>
        <taxon>Spermatophyta</taxon>
        <taxon>Magnoliopsida</taxon>
        <taxon>eudicotyledons</taxon>
        <taxon>Gunneridae</taxon>
        <taxon>Pentapetalae</taxon>
        <taxon>rosids</taxon>
        <taxon>malvids</taxon>
        <taxon>Malvales</taxon>
        <taxon>Malvaceae</taxon>
        <taxon>Helicteroideae</taxon>
        <taxon>Durio</taxon>
    </lineage>
</organism>
<dbReference type="KEGG" id="dzi:111298677"/>
<evidence type="ECO:0000256" key="3">
    <source>
        <dbReference type="ARBA" id="ARBA00023015"/>
    </source>
</evidence>
<comment type="similarity">
    <text evidence="2">Belongs to the bZIP family.</text>
</comment>
<evidence type="ECO:0000256" key="2">
    <source>
        <dbReference type="ARBA" id="ARBA00007163"/>
    </source>
</evidence>
<dbReference type="InterPro" id="IPR044827">
    <property type="entry name" value="GBF-like"/>
</dbReference>
<evidence type="ECO:0000256" key="6">
    <source>
        <dbReference type="ARBA" id="ARBA00023242"/>
    </source>
</evidence>
<gene>
    <name evidence="10" type="primary">LOC111298677</name>
</gene>
<dbReference type="Proteomes" id="UP000515121">
    <property type="component" value="Unplaced"/>
</dbReference>
<dbReference type="PANTHER" id="PTHR45967:SF38">
    <property type="entry name" value="G-BOX-BINDING FACTOR 2"/>
    <property type="match status" value="1"/>
</dbReference>
<evidence type="ECO:0000256" key="1">
    <source>
        <dbReference type="ARBA" id="ARBA00004123"/>
    </source>
</evidence>
<evidence type="ECO:0000256" key="4">
    <source>
        <dbReference type="ARBA" id="ARBA00023125"/>
    </source>
</evidence>
<evidence type="ECO:0000313" key="10">
    <source>
        <dbReference type="RefSeq" id="XP_022749131.1"/>
    </source>
</evidence>
<dbReference type="InterPro" id="IPR046347">
    <property type="entry name" value="bZIP_sf"/>
</dbReference>
<dbReference type="CDD" id="cd14702">
    <property type="entry name" value="bZIP_plant_GBF1"/>
    <property type="match status" value="1"/>
</dbReference>
<dbReference type="GeneID" id="111298677"/>
<dbReference type="GO" id="GO:0005634">
    <property type="term" value="C:nucleus"/>
    <property type="evidence" value="ECO:0007669"/>
    <property type="project" value="UniProtKB-SubCell"/>
</dbReference>